<dbReference type="Proteomes" id="UP000287168">
    <property type="component" value="Unassembled WGS sequence"/>
</dbReference>
<evidence type="ECO:0000313" key="3">
    <source>
        <dbReference type="Proteomes" id="UP000287168"/>
    </source>
</evidence>
<keyword evidence="1" id="KW-1133">Transmembrane helix</keyword>
<gene>
    <name evidence="2" type="ORF">EP867_19275</name>
</gene>
<comment type="caution">
    <text evidence="2">The sequence shown here is derived from an EMBL/GenBank/DDBJ whole genome shotgun (WGS) entry which is preliminary data.</text>
</comment>
<reference evidence="2 3" key="1">
    <citation type="journal article" date="2015" name="Int. J. Syst. Evol. Microbiol.">
        <title>Gemmobacter intermedius sp. nov., isolated from a white stork (Ciconia ciconia).</title>
        <authorList>
            <person name="Kampfer P."/>
            <person name="Jerzak L."/>
            <person name="Wilharm G."/>
            <person name="Golke J."/>
            <person name="Busse H.J."/>
            <person name="Glaeser S.P."/>
        </authorList>
    </citation>
    <scope>NUCLEOTIDE SEQUENCE [LARGE SCALE GENOMIC DNA]</scope>
    <source>
        <strain evidence="2 3">119/4</strain>
    </source>
</reference>
<keyword evidence="3" id="KW-1185">Reference proteome</keyword>
<accession>A0A444M8A5</accession>
<proteinExistence type="predicted"/>
<dbReference type="RefSeq" id="WP_128491049.1">
    <property type="nucleotide sequence ID" value="NZ_JBHLXB010000144.1"/>
</dbReference>
<keyword evidence="1" id="KW-0472">Membrane</keyword>
<dbReference type="OrthoDB" id="8163637at2"/>
<dbReference type="EMBL" id="SBLC01000108">
    <property type="protein sequence ID" value="RWY34450.1"/>
    <property type="molecule type" value="Genomic_DNA"/>
</dbReference>
<organism evidence="2 3">
    <name type="scientific">Falsigemmobacter intermedius</name>
    <dbReference type="NCBI Taxonomy" id="1553448"/>
    <lineage>
        <taxon>Bacteria</taxon>
        <taxon>Pseudomonadati</taxon>
        <taxon>Pseudomonadota</taxon>
        <taxon>Alphaproteobacteria</taxon>
        <taxon>Rhodobacterales</taxon>
        <taxon>Paracoccaceae</taxon>
        <taxon>Falsigemmobacter</taxon>
    </lineage>
</organism>
<sequence>MGMFLIIVGLIVGGLATFAYVYLIGFGCGMNTTGCKSELIYLYFRHLFFEEGLIYLTVMAFAVMLVIGGFMVRRS</sequence>
<feature type="transmembrane region" description="Helical" evidence="1">
    <location>
        <begin position="52"/>
        <end position="72"/>
    </location>
</feature>
<dbReference type="AlphaFoldDB" id="A0A444M8A5"/>
<evidence type="ECO:0000256" key="1">
    <source>
        <dbReference type="SAM" id="Phobius"/>
    </source>
</evidence>
<protein>
    <submittedName>
        <fullName evidence="2">Uncharacterized protein</fullName>
    </submittedName>
</protein>
<keyword evidence="1" id="KW-0812">Transmembrane</keyword>
<evidence type="ECO:0000313" key="2">
    <source>
        <dbReference type="EMBL" id="RWY34450.1"/>
    </source>
</evidence>
<name>A0A444M8A5_9RHOB</name>